<dbReference type="InterPro" id="IPR020810">
    <property type="entry name" value="Enolase_C"/>
</dbReference>
<feature type="binding site" evidence="10 13">
    <location>
        <position position="318"/>
    </location>
    <ligand>
        <name>Mg(2+)</name>
        <dbReference type="ChEBI" id="CHEBI:18420"/>
    </ligand>
</feature>
<dbReference type="Gene3D" id="3.20.20.120">
    <property type="entry name" value="Enolase-like C-terminal domain"/>
    <property type="match status" value="1"/>
</dbReference>
<comment type="cofactor">
    <cofactor evidence="13">
        <name>Mg(2+)</name>
        <dbReference type="ChEBI" id="CHEBI:18420"/>
    </cofactor>
    <text evidence="13">Mg(2+) is required for catalysis and for stabilizing the dimer.</text>
</comment>
<accession>A0A4D6Y4T9</accession>
<feature type="binding site" evidence="10">
    <location>
        <position position="394"/>
    </location>
    <ligand>
        <name>(2R)-2-phosphoglycerate</name>
        <dbReference type="ChEBI" id="CHEBI:58289"/>
    </ligand>
</feature>
<dbReference type="SFLD" id="SFLDS00001">
    <property type="entry name" value="Enolase"/>
    <property type="match status" value="1"/>
</dbReference>
<reference evidence="16 17" key="1">
    <citation type="submission" date="2018-10" db="EMBL/GenBank/DDBJ databases">
        <title>Comparative functional genomics of the obligate endosymbiont Buchnera aphidicola.</title>
        <authorList>
            <person name="Chong R.A."/>
        </authorList>
    </citation>
    <scope>NUCLEOTIDE SEQUENCE [LARGE SCALE GENOMIC DNA]</scope>
    <source>
        <strain evidence="16 17">Aoe</strain>
    </source>
</reference>
<dbReference type="InterPro" id="IPR020811">
    <property type="entry name" value="Enolase_N"/>
</dbReference>
<dbReference type="GO" id="GO:0009986">
    <property type="term" value="C:cell surface"/>
    <property type="evidence" value="ECO:0007669"/>
    <property type="project" value="UniProtKB-SubCell"/>
</dbReference>
<dbReference type="OrthoDB" id="9804716at2"/>
<gene>
    <name evidence="10" type="primary">eno</name>
    <name evidence="16" type="ORF">D9V65_01690</name>
</gene>
<evidence type="ECO:0000256" key="2">
    <source>
        <dbReference type="ARBA" id="ARBA00009604"/>
    </source>
</evidence>
<dbReference type="PROSITE" id="PS00164">
    <property type="entry name" value="ENOLASE"/>
    <property type="match status" value="1"/>
</dbReference>
<keyword evidence="17" id="KW-1185">Reference proteome</keyword>
<comment type="subcellular location">
    <subcellularLocation>
        <location evidence="10">Cytoplasm</location>
    </subcellularLocation>
    <subcellularLocation>
        <location evidence="10">Secreted</location>
    </subcellularLocation>
    <subcellularLocation>
        <location evidence="10">Cell surface</location>
    </subcellularLocation>
    <text evidence="10">Fractions of enolase are present in both the cytoplasm and on the cell surface.</text>
</comment>
<feature type="domain" description="Enolase C-terminal TIM barrel" evidence="14">
    <location>
        <begin position="143"/>
        <end position="426"/>
    </location>
</feature>
<dbReference type="SMART" id="SM01192">
    <property type="entry name" value="Enolase_C"/>
    <property type="match status" value="1"/>
</dbReference>
<organism evidence="16 17">
    <name type="scientific">Buchnera aphidicola</name>
    <name type="common">Anoecia oenotherae</name>
    <dbReference type="NCBI Taxonomy" id="1241833"/>
    <lineage>
        <taxon>Bacteria</taxon>
        <taxon>Pseudomonadati</taxon>
        <taxon>Pseudomonadota</taxon>
        <taxon>Gammaproteobacteria</taxon>
        <taxon>Enterobacterales</taxon>
        <taxon>Erwiniaceae</taxon>
        <taxon>Buchnera</taxon>
    </lineage>
</organism>
<dbReference type="InterPro" id="IPR020809">
    <property type="entry name" value="Enolase_CS"/>
</dbReference>
<dbReference type="HAMAP" id="MF_00318">
    <property type="entry name" value="Enolase"/>
    <property type="match status" value="1"/>
</dbReference>
<dbReference type="AlphaFoldDB" id="A0A4D6Y4T9"/>
<feature type="binding site" evidence="12">
    <location>
        <position position="291"/>
    </location>
    <ligand>
        <name>substrate</name>
    </ligand>
</feature>
<dbReference type="SUPFAM" id="SSF54826">
    <property type="entry name" value="Enolase N-terminal domain-like"/>
    <property type="match status" value="1"/>
</dbReference>
<dbReference type="InterPro" id="IPR036849">
    <property type="entry name" value="Enolase-like_C_sf"/>
</dbReference>
<dbReference type="GO" id="GO:0006096">
    <property type="term" value="P:glycolytic process"/>
    <property type="evidence" value="ECO:0007669"/>
    <property type="project" value="UniProtKB-UniRule"/>
</dbReference>
<evidence type="ECO:0000259" key="15">
    <source>
        <dbReference type="SMART" id="SM01193"/>
    </source>
</evidence>
<dbReference type="PIRSF" id="PIRSF001400">
    <property type="entry name" value="Enolase"/>
    <property type="match status" value="1"/>
</dbReference>
<dbReference type="PANTHER" id="PTHR11902:SF1">
    <property type="entry name" value="ENOLASE"/>
    <property type="match status" value="1"/>
</dbReference>
<dbReference type="InterPro" id="IPR029017">
    <property type="entry name" value="Enolase-like_N"/>
</dbReference>
<feature type="binding site" evidence="12">
    <location>
        <begin position="370"/>
        <end position="373"/>
    </location>
    <ligand>
        <name>substrate</name>
    </ligand>
</feature>
<dbReference type="GO" id="GO:0004634">
    <property type="term" value="F:phosphopyruvate hydratase activity"/>
    <property type="evidence" value="ECO:0007669"/>
    <property type="project" value="UniProtKB-UniRule"/>
</dbReference>
<dbReference type="SFLD" id="SFLDG00178">
    <property type="entry name" value="enolase"/>
    <property type="match status" value="1"/>
</dbReference>
<feature type="binding site" evidence="10">
    <location>
        <position position="372"/>
    </location>
    <ligand>
        <name>(2R)-2-phosphoglycerate</name>
        <dbReference type="ChEBI" id="CHEBI:58289"/>
    </ligand>
</feature>
<dbReference type="InterPro" id="IPR000941">
    <property type="entry name" value="Enolase"/>
</dbReference>
<dbReference type="Proteomes" id="UP000298677">
    <property type="component" value="Chromosome"/>
</dbReference>
<dbReference type="Gene3D" id="3.30.390.10">
    <property type="entry name" value="Enolase-like, N-terminal domain"/>
    <property type="match status" value="1"/>
</dbReference>
<feature type="domain" description="Enolase N-terminal" evidence="15">
    <location>
        <begin position="4"/>
        <end position="134"/>
    </location>
</feature>
<dbReference type="Pfam" id="PF00113">
    <property type="entry name" value="Enolase_C"/>
    <property type="match status" value="1"/>
</dbReference>
<protein>
    <recommendedName>
        <fullName evidence="4 10">Enolase</fullName>
        <ecNumber evidence="3 10">4.2.1.11</ecNumber>
    </recommendedName>
    <alternativeName>
        <fullName evidence="10">2-phospho-D-glycerate hydro-lyase</fullName>
    </alternativeName>
    <alternativeName>
        <fullName evidence="10">2-phosphoglycerate dehydratase</fullName>
    </alternativeName>
</protein>
<keyword evidence="10" id="KW-0963">Cytoplasm</keyword>
<feature type="binding site" evidence="12">
    <location>
        <position position="394"/>
    </location>
    <ligand>
        <name>substrate</name>
    </ligand>
</feature>
<dbReference type="SFLD" id="SFLDF00002">
    <property type="entry name" value="enolase"/>
    <property type="match status" value="1"/>
</dbReference>
<name>A0A4D6Y4T9_9GAMM</name>
<proteinExistence type="inferred from homology"/>
<dbReference type="GO" id="GO:0005576">
    <property type="term" value="C:extracellular region"/>
    <property type="evidence" value="ECO:0007669"/>
    <property type="project" value="UniProtKB-SubCell"/>
</dbReference>
<feature type="binding site" evidence="10">
    <location>
        <position position="343"/>
    </location>
    <ligand>
        <name>(2R)-2-phosphoglycerate</name>
        <dbReference type="ChEBI" id="CHEBI:58289"/>
    </ligand>
</feature>
<feature type="binding site" evidence="10 13">
    <location>
        <position position="291"/>
    </location>
    <ligand>
        <name>Mg(2+)</name>
        <dbReference type="ChEBI" id="CHEBI:18420"/>
    </ligand>
</feature>
<keyword evidence="7 10" id="KW-0324">Glycolysis</keyword>
<evidence type="ECO:0000256" key="6">
    <source>
        <dbReference type="ARBA" id="ARBA00022842"/>
    </source>
</evidence>
<evidence type="ECO:0000256" key="12">
    <source>
        <dbReference type="PIRSR" id="PIRSR001400-2"/>
    </source>
</evidence>
<evidence type="ECO:0000256" key="7">
    <source>
        <dbReference type="ARBA" id="ARBA00023152"/>
    </source>
</evidence>
<comment type="catalytic activity">
    <reaction evidence="10">
        <text>(2R)-2-phosphoglycerate = phosphoenolpyruvate + H2O</text>
        <dbReference type="Rhea" id="RHEA:10164"/>
        <dbReference type="ChEBI" id="CHEBI:15377"/>
        <dbReference type="ChEBI" id="CHEBI:58289"/>
        <dbReference type="ChEBI" id="CHEBI:58702"/>
        <dbReference type="EC" id="4.2.1.11"/>
    </reaction>
</comment>
<keyword evidence="5 10" id="KW-0964">Secreted</keyword>
<comment type="pathway">
    <text evidence="1 10">Carbohydrate degradation; glycolysis; pyruvate from D-glyceraldehyde 3-phosphate: step 4/5.</text>
</comment>
<feature type="binding site" evidence="12">
    <location>
        <position position="159"/>
    </location>
    <ligand>
        <name>substrate</name>
    </ligand>
</feature>
<evidence type="ECO:0000313" key="16">
    <source>
        <dbReference type="EMBL" id="QCI19445.1"/>
    </source>
</evidence>
<comment type="subunit">
    <text evidence="10">Component of the RNA degradosome, a multiprotein complex involved in RNA processing and mRNA degradation.</text>
</comment>
<dbReference type="NCBIfam" id="TIGR01060">
    <property type="entry name" value="eno"/>
    <property type="match status" value="1"/>
</dbReference>
<sequence>MSKIRKIISREILDSRGYPTVETEVYLQNGIFGRASCPSGASKGKQEAVELRDNDPLRFCGKGVKKSVHLINKDLNNLLKNYDCADQNKIDLTMINFDGTKDKSNIGANSILSVSLAVAKAASKCKKIPFFQYISEINNTNNKFSMPLPMINIINGGKHSNNNLDIQEFMIRPIGAKNIKEAIEIGAKIFHSLGRILKNRGMSTAVGDEGGYAPNLKNNEEALQLIKESIENSGYILGQNISIAIDCAASELFSSKEKKYILDNKRKRFTYKEFTDYLEELSDKYFISSIEDGQHESDWNGFEYQTKKLGKKIQIVGDDLFVTNSNLLKRGIKNNIANAILIKPNQIGTLTETLKTIKIAQKANYKVIISHRSGETEDVTIADLAVGTNAGQIKTGSMSRTERVAKYNQLIRIEERIGKKLAPIYSFI</sequence>
<feature type="binding site" evidence="10">
    <location>
        <position position="167"/>
    </location>
    <ligand>
        <name>(2R)-2-phosphoglycerate</name>
        <dbReference type="ChEBI" id="CHEBI:58289"/>
    </ligand>
</feature>
<dbReference type="UniPathway" id="UPA00109">
    <property type="reaction ID" value="UER00187"/>
</dbReference>
<keyword evidence="10 13" id="KW-0479">Metal-binding</keyword>
<dbReference type="SMART" id="SM01193">
    <property type="entry name" value="Enolase_N"/>
    <property type="match status" value="1"/>
</dbReference>
<dbReference type="CDD" id="cd03313">
    <property type="entry name" value="enolase"/>
    <property type="match status" value="1"/>
</dbReference>
<dbReference type="SUPFAM" id="SSF51604">
    <property type="entry name" value="Enolase C-terminal domain-like"/>
    <property type="match status" value="1"/>
</dbReference>
<comment type="function">
    <text evidence="9 10">Catalyzes the reversible conversion of 2-phosphoglycerate (2-PG) into phosphoenolpyruvate (PEP). It is essential for the degradation of carbohydrates via glycolysis.</text>
</comment>
<feature type="active site" description="Proton acceptor" evidence="10 11">
    <location>
        <position position="343"/>
    </location>
</feature>
<keyword evidence="6 10" id="KW-0460">Magnesium</keyword>
<feature type="active site" description="Proton donor" evidence="10 11">
    <location>
        <position position="209"/>
    </location>
</feature>
<keyword evidence="8 10" id="KW-0456">Lyase</keyword>
<evidence type="ECO:0000313" key="17">
    <source>
        <dbReference type="Proteomes" id="UP000298677"/>
    </source>
</evidence>
<dbReference type="GO" id="GO:0000015">
    <property type="term" value="C:phosphopyruvate hydratase complex"/>
    <property type="evidence" value="ECO:0007669"/>
    <property type="project" value="InterPro"/>
</dbReference>
<feature type="binding site" evidence="10">
    <location>
        <position position="373"/>
    </location>
    <ligand>
        <name>(2R)-2-phosphoglycerate</name>
        <dbReference type="ChEBI" id="CHEBI:58289"/>
    </ligand>
</feature>
<dbReference type="EMBL" id="CP033012">
    <property type="protein sequence ID" value="QCI19445.1"/>
    <property type="molecule type" value="Genomic_DNA"/>
</dbReference>
<evidence type="ECO:0000256" key="11">
    <source>
        <dbReference type="PIRSR" id="PIRSR001400-1"/>
    </source>
</evidence>
<evidence type="ECO:0000256" key="10">
    <source>
        <dbReference type="HAMAP-Rule" id="MF_00318"/>
    </source>
</evidence>
<evidence type="ECO:0000256" key="3">
    <source>
        <dbReference type="ARBA" id="ARBA00012058"/>
    </source>
</evidence>
<evidence type="ECO:0000256" key="4">
    <source>
        <dbReference type="ARBA" id="ARBA00017068"/>
    </source>
</evidence>
<dbReference type="PANTHER" id="PTHR11902">
    <property type="entry name" value="ENOLASE"/>
    <property type="match status" value="1"/>
</dbReference>
<feature type="binding site" evidence="12">
    <location>
        <position position="318"/>
    </location>
    <ligand>
        <name>substrate</name>
    </ligand>
</feature>
<evidence type="ECO:0000256" key="13">
    <source>
        <dbReference type="PIRSR" id="PIRSR001400-3"/>
    </source>
</evidence>
<evidence type="ECO:0000256" key="9">
    <source>
        <dbReference type="ARBA" id="ARBA00045763"/>
    </source>
</evidence>
<dbReference type="GO" id="GO:0000287">
    <property type="term" value="F:magnesium ion binding"/>
    <property type="evidence" value="ECO:0007669"/>
    <property type="project" value="UniProtKB-UniRule"/>
</dbReference>
<dbReference type="RefSeq" id="WP_158341891.1">
    <property type="nucleotide sequence ID" value="NZ_CP033012.1"/>
</dbReference>
<comment type="cofactor">
    <cofactor evidence="10">
        <name>Mg(2+)</name>
        <dbReference type="ChEBI" id="CHEBI:18420"/>
    </cofactor>
    <text evidence="10">Binds a second Mg(2+) ion via substrate during catalysis.</text>
</comment>
<evidence type="ECO:0000256" key="8">
    <source>
        <dbReference type="ARBA" id="ARBA00023239"/>
    </source>
</evidence>
<feature type="binding site" evidence="12">
    <location>
        <position position="168"/>
    </location>
    <ligand>
        <name>substrate</name>
    </ligand>
</feature>
<evidence type="ECO:0000259" key="14">
    <source>
        <dbReference type="SMART" id="SM01192"/>
    </source>
</evidence>
<dbReference type="EC" id="4.2.1.11" evidence="3 10"/>
<comment type="similarity">
    <text evidence="2 10">Belongs to the enolase family.</text>
</comment>
<dbReference type="Pfam" id="PF03952">
    <property type="entry name" value="Enolase_N"/>
    <property type="match status" value="1"/>
</dbReference>
<keyword evidence="16" id="KW-0670">Pyruvate</keyword>
<evidence type="ECO:0000256" key="1">
    <source>
        <dbReference type="ARBA" id="ARBA00005031"/>
    </source>
</evidence>
<dbReference type="PRINTS" id="PR00148">
    <property type="entry name" value="ENOLASE"/>
</dbReference>
<feature type="binding site" evidence="10 13">
    <location>
        <position position="246"/>
    </location>
    <ligand>
        <name>Mg(2+)</name>
        <dbReference type="ChEBI" id="CHEBI:18420"/>
    </ligand>
</feature>
<evidence type="ECO:0000256" key="5">
    <source>
        <dbReference type="ARBA" id="ARBA00022525"/>
    </source>
</evidence>